<gene>
    <name evidence="3" type="ORF">HMPREF9706_01647</name>
</gene>
<evidence type="ECO:0008006" key="5">
    <source>
        <dbReference type="Google" id="ProtNLM"/>
    </source>
</evidence>
<organism evidence="3 4">
    <name type="scientific">Facklamia hominis CCUG 36813</name>
    <dbReference type="NCBI Taxonomy" id="883111"/>
    <lineage>
        <taxon>Bacteria</taxon>
        <taxon>Bacillati</taxon>
        <taxon>Bacillota</taxon>
        <taxon>Bacilli</taxon>
        <taxon>Lactobacillales</taxon>
        <taxon>Aerococcaceae</taxon>
        <taxon>Facklamia</taxon>
    </lineage>
</organism>
<keyword evidence="4" id="KW-1185">Reference proteome</keyword>
<dbReference type="HOGENOM" id="CLU_1303375_0_0_9"/>
<accession>K1MBJ3</accession>
<dbReference type="PROSITE" id="PS51257">
    <property type="entry name" value="PROKAR_LIPOPROTEIN"/>
    <property type="match status" value="1"/>
</dbReference>
<evidence type="ECO:0000313" key="3">
    <source>
        <dbReference type="EMBL" id="EKB53389.1"/>
    </source>
</evidence>
<dbReference type="RefSeq" id="WP_006908955.1">
    <property type="nucleotide sequence ID" value="NZ_JH932292.1"/>
</dbReference>
<dbReference type="OrthoDB" id="1937675at2"/>
<sequence>MQSKRHWLKHTLLFTSMWVLAACSQEAKSDQSPKSPKASTELTSSIETSKDTQAQSLEATTTSQSDFPRIEEAVETTQSPIKFLDKDTPLKDGRYQALSPENEQGNQLYHVIVVQDGRVQASDFDYFNQKHNKISKSEEYNLQMKQATGIDLEEVIEALDSDFLANPYQEVDAIAGASQTVKDYKESAQALMAAASRGDQAVQKVSISSQK</sequence>
<feature type="chain" id="PRO_5038630186" description="FMN-binding domain-containing protein" evidence="2">
    <location>
        <begin position="22"/>
        <end position="211"/>
    </location>
</feature>
<dbReference type="STRING" id="883111.HMPREF9706_01647"/>
<protein>
    <recommendedName>
        <fullName evidence="5">FMN-binding domain-containing protein</fullName>
    </recommendedName>
</protein>
<evidence type="ECO:0000313" key="4">
    <source>
        <dbReference type="Proteomes" id="UP000004465"/>
    </source>
</evidence>
<feature type="compositionally biased region" description="Polar residues" evidence="1">
    <location>
        <begin position="30"/>
        <end position="66"/>
    </location>
</feature>
<keyword evidence="2" id="KW-0732">Signal</keyword>
<dbReference type="AlphaFoldDB" id="K1MBJ3"/>
<name>K1MBJ3_9LACT</name>
<evidence type="ECO:0000256" key="1">
    <source>
        <dbReference type="SAM" id="MobiDB-lite"/>
    </source>
</evidence>
<reference evidence="3 4" key="1">
    <citation type="submission" date="2012-07" db="EMBL/GenBank/DDBJ databases">
        <title>The Genome Sequence of Facklamia hominis CCUG 36813.</title>
        <authorList>
            <consortium name="The Broad Institute Genome Sequencing Platform"/>
            <person name="Earl A."/>
            <person name="Ward D."/>
            <person name="Feldgarden M."/>
            <person name="Gevers D."/>
            <person name="Huys G."/>
            <person name="Walker B."/>
            <person name="Young S.K."/>
            <person name="Zeng Q."/>
            <person name="Gargeya S."/>
            <person name="Fitzgerald M."/>
            <person name="Haas B."/>
            <person name="Abouelleil A."/>
            <person name="Alvarado L."/>
            <person name="Arachchi H.M."/>
            <person name="Berlin A.M."/>
            <person name="Chapman S.B."/>
            <person name="Goldberg J."/>
            <person name="Griggs A."/>
            <person name="Gujja S."/>
            <person name="Hansen M."/>
            <person name="Howarth C."/>
            <person name="Imamovic A."/>
            <person name="Larimer J."/>
            <person name="McCowen C."/>
            <person name="Montmayeur A."/>
            <person name="Murphy C."/>
            <person name="Neiman D."/>
            <person name="Pearson M."/>
            <person name="Priest M."/>
            <person name="Roberts A."/>
            <person name="Saif S."/>
            <person name="Shea T."/>
            <person name="Sisk P."/>
            <person name="Sykes S."/>
            <person name="Wortman J."/>
            <person name="Nusbaum C."/>
            <person name="Birren B."/>
        </authorList>
    </citation>
    <scope>NUCLEOTIDE SEQUENCE [LARGE SCALE GENOMIC DNA]</scope>
    <source>
        <strain evidence="3 4">CCUG 36813</strain>
    </source>
</reference>
<feature type="signal peptide" evidence="2">
    <location>
        <begin position="1"/>
        <end position="21"/>
    </location>
</feature>
<dbReference type="Gene3D" id="3.90.1010.20">
    <property type="match status" value="1"/>
</dbReference>
<feature type="region of interest" description="Disordered" evidence="1">
    <location>
        <begin position="25"/>
        <end position="69"/>
    </location>
</feature>
<evidence type="ECO:0000256" key="2">
    <source>
        <dbReference type="SAM" id="SignalP"/>
    </source>
</evidence>
<dbReference type="Proteomes" id="UP000004465">
    <property type="component" value="Unassembled WGS sequence"/>
</dbReference>
<dbReference type="EMBL" id="AGZD01000013">
    <property type="protein sequence ID" value="EKB53389.1"/>
    <property type="molecule type" value="Genomic_DNA"/>
</dbReference>
<dbReference type="PATRIC" id="fig|883111.3.peg.1666"/>
<proteinExistence type="predicted"/>
<comment type="caution">
    <text evidence="3">The sequence shown here is derived from an EMBL/GenBank/DDBJ whole genome shotgun (WGS) entry which is preliminary data.</text>
</comment>